<dbReference type="SUPFAM" id="SSF57701">
    <property type="entry name" value="Zn2/Cys6 DNA-binding domain"/>
    <property type="match status" value="1"/>
</dbReference>
<dbReference type="CDD" id="cd12148">
    <property type="entry name" value="fungal_TF_MHR"/>
    <property type="match status" value="1"/>
</dbReference>
<proteinExistence type="predicted"/>
<name>A0AAN6STE3_9PEZI</name>
<organism evidence="5 6">
    <name type="scientific">Parachaetomium inaequale</name>
    <dbReference type="NCBI Taxonomy" id="2588326"/>
    <lineage>
        <taxon>Eukaryota</taxon>
        <taxon>Fungi</taxon>
        <taxon>Dikarya</taxon>
        <taxon>Ascomycota</taxon>
        <taxon>Pezizomycotina</taxon>
        <taxon>Sordariomycetes</taxon>
        <taxon>Sordariomycetidae</taxon>
        <taxon>Sordariales</taxon>
        <taxon>Chaetomiaceae</taxon>
        <taxon>Parachaetomium</taxon>
    </lineage>
</organism>
<evidence type="ECO:0000256" key="1">
    <source>
        <dbReference type="ARBA" id="ARBA00022723"/>
    </source>
</evidence>
<dbReference type="Proteomes" id="UP001303115">
    <property type="component" value="Unassembled WGS sequence"/>
</dbReference>
<evidence type="ECO:0000256" key="3">
    <source>
        <dbReference type="SAM" id="MobiDB-lite"/>
    </source>
</evidence>
<feature type="region of interest" description="Disordered" evidence="3">
    <location>
        <begin position="55"/>
        <end position="75"/>
    </location>
</feature>
<protein>
    <recommendedName>
        <fullName evidence="4">Zn(2)-C6 fungal-type domain-containing protein</fullName>
    </recommendedName>
</protein>
<feature type="region of interest" description="Disordered" evidence="3">
    <location>
        <begin position="109"/>
        <end position="131"/>
    </location>
</feature>
<gene>
    <name evidence="5" type="ORF">C8A01DRAFT_45410</name>
</gene>
<dbReference type="InterPro" id="IPR001138">
    <property type="entry name" value="Zn2Cys6_DnaBD"/>
</dbReference>
<dbReference type="Gene3D" id="4.10.240.10">
    <property type="entry name" value="Zn(2)-C6 fungal-type DNA-binding domain"/>
    <property type="match status" value="1"/>
</dbReference>
<dbReference type="CDD" id="cd00067">
    <property type="entry name" value="GAL4"/>
    <property type="match status" value="1"/>
</dbReference>
<dbReference type="Pfam" id="PF00172">
    <property type="entry name" value="Zn_clus"/>
    <property type="match status" value="1"/>
</dbReference>
<dbReference type="GO" id="GO:0000981">
    <property type="term" value="F:DNA-binding transcription factor activity, RNA polymerase II-specific"/>
    <property type="evidence" value="ECO:0007669"/>
    <property type="project" value="InterPro"/>
</dbReference>
<dbReference type="InterPro" id="IPR036864">
    <property type="entry name" value="Zn2-C6_fun-type_DNA-bd_sf"/>
</dbReference>
<dbReference type="PANTHER" id="PTHR46910">
    <property type="entry name" value="TRANSCRIPTION FACTOR PDR1"/>
    <property type="match status" value="1"/>
</dbReference>
<dbReference type="GO" id="GO:0006351">
    <property type="term" value="P:DNA-templated transcription"/>
    <property type="evidence" value="ECO:0007669"/>
    <property type="project" value="InterPro"/>
</dbReference>
<dbReference type="InterPro" id="IPR007219">
    <property type="entry name" value="XnlR_reg_dom"/>
</dbReference>
<evidence type="ECO:0000256" key="2">
    <source>
        <dbReference type="ARBA" id="ARBA00023242"/>
    </source>
</evidence>
<dbReference type="EMBL" id="MU854357">
    <property type="protein sequence ID" value="KAK4041451.1"/>
    <property type="molecule type" value="Genomic_DNA"/>
</dbReference>
<evidence type="ECO:0000259" key="4">
    <source>
        <dbReference type="PROSITE" id="PS50048"/>
    </source>
</evidence>
<feature type="domain" description="Zn(2)-C6 fungal-type" evidence="4">
    <location>
        <begin position="18"/>
        <end position="48"/>
    </location>
</feature>
<evidence type="ECO:0000313" key="5">
    <source>
        <dbReference type="EMBL" id="KAK4041451.1"/>
    </source>
</evidence>
<dbReference type="PANTHER" id="PTHR46910:SF33">
    <property type="entry name" value="ZN(II)2CYS6 TRANSCRIPTION FACTOR (EUROFUNG)"/>
    <property type="match status" value="1"/>
</dbReference>
<feature type="compositionally biased region" description="Polar residues" evidence="3">
    <location>
        <begin position="109"/>
        <end position="123"/>
    </location>
</feature>
<keyword evidence="1" id="KW-0479">Metal-binding</keyword>
<keyword evidence="6" id="KW-1185">Reference proteome</keyword>
<keyword evidence="2" id="KW-0539">Nucleus</keyword>
<evidence type="ECO:0000313" key="6">
    <source>
        <dbReference type="Proteomes" id="UP001303115"/>
    </source>
</evidence>
<dbReference type="PROSITE" id="PS00463">
    <property type="entry name" value="ZN2_CY6_FUNGAL_1"/>
    <property type="match status" value="1"/>
</dbReference>
<dbReference type="SMART" id="SM00066">
    <property type="entry name" value="GAL4"/>
    <property type="match status" value="1"/>
</dbReference>
<dbReference type="GO" id="GO:0008270">
    <property type="term" value="F:zinc ion binding"/>
    <property type="evidence" value="ECO:0007669"/>
    <property type="project" value="InterPro"/>
</dbReference>
<accession>A0AAN6STE3</accession>
<dbReference type="SMART" id="SM00906">
    <property type="entry name" value="Fungal_trans"/>
    <property type="match status" value="1"/>
</dbReference>
<dbReference type="GO" id="GO:0003677">
    <property type="term" value="F:DNA binding"/>
    <property type="evidence" value="ECO:0007669"/>
    <property type="project" value="InterPro"/>
</dbReference>
<dbReference type="PROSITE" id="PS50048">
    <property type="entry name" value="ZN2_CY6_FUNGAL_2"/>
    <property type="match status" value="1"/>
</dbReference>
<dbReference type="InterPro" id="IPR050987">
    <property type="entry name" value="AtrR-like"/>
</dbReference>
<sequence>MDTNEPNRLTKRKRLNFACNYCRSKKVRCDQQEPSCHGCLAAGVECTTTDKRRPGLEVRRRPARSQDQGPRPSSCRQVELLPAAAPARPGTVIVGPAVFQRGIVPVTPASESAATNRSPSVSAPENPAGSTVDAVSSARFAGRLPMMAPRISGGDTLEIMTGWLELAFHRLGMSSSFDSCLRRKAHESAPTAGIPVALPRIPPAAQCREALATYYATVHILYPILDPPVLDGICEDVVNSCSAGMVHAGRLPELLLFCLALVLGSAGDPSLESSSDLATDYIGFCETMLGRVLGWGTIDAVRIVFLLALALRWREKIRSAWPLSGVCVSLAQVLGLDRQKPHRQKPHGKRSPGVIDEEADQERRRVWWCIYSFEKLFAFELGRPSTISDADHDQLEPSRVLGGGDNDADFFHIVISLARTLSEVSKRSIGARTKEELAGREGLENAIRFKVATTGELVLLLMQWAEGLPKNLRPTSDLLCEPAEFPLAAFISVQYHSTMIMLLRNTLLVSDEAIRDAVEDYAAGKPWSQVTRNGQAIVANSARSIVKMLIEGHDLGSRPVLHTVTAPLHVLSVLSVHLIRHPTSRLASSDISLIHNAGEFAIEKYERVAKDKRVHGIVQLLDNEVIRIVAAAQPNVMARSSIARPSSQVDNSPSCSHPAHNGAGVALSQLSPGFSQSYSGLSSDLLDPSIAISMPMQIPEVAWSPALADEIGWDWGDFSQLFTENPI</sequence>
<dbReference type="Pfam" id="PF04082">
    <property type="entry name" value="Fungal_trans"/>
    <property type="match status" value="1"/>
</dbReference>
<comment type="caution">
    <text evidence="5">The sequence shown here is derived from an EMBL/GenBank/DDBJ whole genome shotgun (WGS) entry which is preliminary data.</text>
</comment>
<reference evidence="6" key="1">
    <citation type="journal article" date="2023" name="Mol. Phylogenet. Evol.">
        <title>Genome-scale phylogeny and comparative genomics of the fungal order Sordariales.</title>
        <authorList>
            <person name="Hensen N."/>
            <person name="Bonometti L."/>
            <person name="Westerberg I."/>
            <person name="Brannstrom I.O."/>
            <person name="Guillou S."/>
            <person name="Cros-Aarteil S."/>
            <person name="Calhoun S."/>
            <person name="Haridas S."/>
            <person name="Kuo A."/>
            <person name="Mondo S."/>
            <person name="Pangilinan J."/>
            <person name="Riley R."/>
            <person name="LaButti K."/>
            <person name="Andreopoulos B."/>
            <person name="Lipzen A."/>
            <person name="Chen C."/>
            <person name="Yan M."/>
            <person name="Daum C."/>
            <person name="Ng V."/>
            <person name="Clum A."/>
            <person name="Steindorff A."/>
            <person name="Ohm R.A."/>
            <person name="Martin F."/>
            <person name="Silar P."/>
            <person name="Natvig D.O."/>
            <person name="Lalanne C."/>
            <person name="Gautier V."/>
            <person name="Ament-Velasquez S.L."/>
            <person name="Kruys A."/>
            <person name="Hutchinson M.I."/>
            <person name="Powell A.J."/>
            <person name="Barry K."/>
            <person name="Miller A.N."/>
            <person name="Grigoriev I.V."/>
            <person name="Debuchy R."/>
            <person name="Gladieux P."/>
            <person name="Hiltunen Thoren M."/>
            <person name="Johannesson H."/>
        </authorList>
    </citation>
    <scope>NUCLEOTIDE SEQUENCE [LARGE SCALE GENOMIC DNA]</scope>
    <source>
        <strain evidence="6">CBS 284.82</strain>
    </source>
</reference>
<dbReference type="AlphaFoldDB" id="A0AAN6STE3"/>